<evidence type="ECO:0000256" key="8">
    <source>
        <dbReference type="ARBA" id="ARBA00022967"/>
    </source>
</evidence>
<evidence type="ECO:0000256" key="9">
    <source>
        <dbReference type="ARBA" id="ARBA00022989"/>
    </source>
</evidence>
<keyword evidence="4 16" id="KW-0597">Phosphoprotein</keyword>
<reference evidence="18" key="2">
    <citation type="journal article" date="2021" name="PeerJ">
        <title>Extensive microbial diversity within the chicken gut microbiome revealed by metagenomics and culture.</title>
        <authorList>
            <person name="Gilroy R."/>
            <person name="Ravi A."/>
            <person name="Getino M."/>
            <person name="Pursley I."/>
            <person name="Horton D.L."/>
            <person name="Alikhan N.F."/>
            <person name="Baker D."/>
            <person name="Gharbi K."/>
            <person name="Hall N."/>
            <person name="Watson M."/>
            <person name="Adriaenssens E.M."/>
            <person name="Foster-Nyarko E."/>
            <person name="Jarju S."/>
            <person name="Secka A."/>
            <person name="Antonio M."/>
            <person name="Oren A."/>
            <person name="Chaudhuri R.R."/>
            <person name="La Ragione R."/>
            <person name="Hildebrand F."/>
            <person name="Pallen M.J."/>
        </authorList>
    </citation>
    <scope>NUCLEOTIDE SEQUENCE</scope>
    <source>
        <strain evidence="18">G3-3990</strain>
    </source>
</reference>
<dbReference type="InterPro" id="IPR010204">
    <property type="entry name" value="NqrC"/>
</dbReference>
<keyword evidence="7 16" id="KW-0812">Transmembrane</keyword>
<keyword evidence="12 16" id="KW-0406">Ion transport</keyword>
<dbReference type="GO" id="GO:0016655">
    <property type="term" value="F:oxidoreductase activity, acting on NAD(P)H, quinone or similar compound as acceptor"/>
    <property type="evidence" value="ECO:0007669"/>
    <property type="project" value="UniProtKB-UniRule"/>
</dbReference>
<dbReference type="SUPFAM" id="SSF57802">
    <property type="entry name" value="Rubredoxin-like"/>
    <property type="match status" value="1"/>
</dbReference>
<evidence type="ECO:0000256" key="15">
    <source>
        <dbReference type="ARBA" id="ARBA00023201"/>
    </source>
</evidence>
<protein>
    <recommendedName>
        <fullName evidence="16">Na(+)-translocating NADH-quinone reductase subunit C</fullName>
        <shortName evidence="16">Na(+)-NQR subunit C</shortName>
        <shortName evidence="16">Na(+)-translocating NQR subunit C</shortName>
        <ecNumber evidence="16">7.2.1.1</ecNumber>
    </recommendedName>
    <alternativeName>
        <fullName evidence="16">NQR complex subunit C</fullName>
    </alternativeName>
    <alternativeName>
        <fullName evidence="16">NQR-1 subunit C</fullName>
    </alternativeName>
</protein>
<evidence type="ECO:0000256" key="14">
    <source>
        <dbReference type="ARBA" id="ARBA00023136"/>
    </source>
</evidence>
<proteinExistence type="inferred from homology"/>
<organism evidence="18 19">
    <name type="scientific">Candidatus Gallipaludibacter merdavium</name>
    <dbReference type="NCBI Taxonomy" id="2840839"/>
    <lineage>
        <taxon>Bacteria</taxon>
        <taxon>Pseudomonadati</taxon>
        <taxon>Bacteroidota</taxon>
        <taxon>Bacteroidia</taxon>
        <taxon>Bacteroidales</taxon>
        <taxon>Candidatus Gallipaludibacter</taxon>
    </lineage>
</organism>
<comment type="caution">
    <text evidence="18">The sequence shown here is derived from an EMBL/GenBank/DDBJ whole genome shotgun (WGS) entry which is preliminary data.</text>
</comment>
<keyword evidence="13 16" id="KW-0830">Ubiquinone</keyword>
<dbReference type="SMART" id="SM00900">
    <property type="entry name" value="FMN_bind"/>
    <property type="match status" value="1"/>
</dbReference>
<dbReference type="AlphaFoldDB" id="A0A9D9HR52"/>
<evidence type="ECO:0000259" key="17">
    <source>
        <dbReference type="PROSITE" id="PS50903"/>
    </source>
</evidence>
<dbReference type="EMBL" id="JADIMG010000002">
    <property type="protein sequence ID" value="MBO8458722.1"/>
    <property type="molecule type" value="Genomic_DNA"/>
</dbReference>
<keyword evidence="6 16" id="KW-0288">FMN</keyword>
<comment type="caution">
    <text evidence="16">Lacks conserved residue(s) required for the propagation of feature annotation.</text>
</comment>
<feature type="modified residue" description="FMN phosphoryl threonine" evidence="16">
    <location>
        <position position="254"/>
    </location>
</feature>
<dbReference type="Gene3D" id="2.20.28.10">
    <property type="match status" value="1"/>
</dbReference>
<dbReference type="InterPro" id="IPR024934">
    <property type="entry name" value="Rubredoxin-like_dom"/>
</dbReference>
<dbReference type="GO" id="GO:0005886">
    <property type="term" value="C:plasma membrane"/>
    <property type="evidence" value="ECO:0007669"/>
    <property type="project" value="UniProtKB-SubCell"/>
</dbReference>
<dbReference type="InterPro" id="IPR007329">
    <property type="entry name" value="FMN-bd"/>
</dbReference>
<evidence type="ECO:0000256" key="11">
    <source>
        <dbReference type="ARBA" id="ARBA00023053"/>
    </source>
</evidence>
<dbReference type="CDD" id="cd00729">
    <property type="entry name" value="rubredoxin_SM"/>
    <property type="match status" value="1"/>
</dbReference>
<dbReference type="NCBIfam" id="TIGR01938">
    <property type="entry name" value="nqrC"/>
    <property type="match status" value="1"/>
</dbReference>
<keyword evidence="3" id="KW-0997">Cell inner membrane</keyword>
<evidence type="ECO:0000256" key="4">
    <source>
        <dbReference type="ARBA" id="ARBA00022553"/>
    </source>
</evidence>
<reference evidence="18" key="1">
    <citation type="submission" date="2020-10" db="EMBL/GenBank/DDBJ databases">
        <authorList>
            <person name="Gilroy R."/>
        </authorList>
    </citation>
    <scope>NUCLEOTIDE SEQUENCE</scope>
    <source>
        <strain evidence="18">G3-3990</strain>
    </source>
</reference>
<dbReference type="InterPro" id="IPR048574">
    <property type="entry name" value="RUBY_RBDX"/>
</dbReference>
<keyword evidence="14 16" id="KW-0472">Membrane</keyword>
<comment type="cofactor">
    <cofactor evidence="16">
        <name>FMN</name>
        <dbReference type="ChEBI" id="CHEBI:58210"/>
    </cofactor>
</comment>
<dbReference type="HAMAP" id="MF_00427">
    <property type="entry name" value="NqrC"/>
    <property type="match status" value="1"/>
</dbReference>
<evidence type="ECO:0000256" key="12">
    <source>
        <dbReference type="ARBA" id="ARBA00023065"/>
    </source>
</evidence>
<feature type="domain" description="Rubredoxin-like" evidence="17">
    <location>
        <begin position="3"/>
        <end position="37"/>
    </location>
</feature>
<evidence type="ECO:0000256" key="13">
    <source>
        <dbReference type="ARBA" id="ARBA00023075"/>
    </source>
</evidence>
<dbReference type="PROSITE" id="PS50903">
    <property type="entry name" value="RUBREDOXIN_LIKE"/>
    <property type="match status" value="1"/>
</dbReference>
<evidence type="ECO:0000256" key="1">
    <source>
        <dbReference type="ARBA" id="ARBA00022448"/>
    </source>
</evidence>
<comment type="function">
    <text evidence="16">NQR complex catalyzes the reduction of ubiquinone-1 to ubiquinol by two successive reactions, coupled with the transport of Na(+) ions from the cytoplasm to the periplasm. NqrA to NqrE are probably involved in the second step, the conversion of ubisemiquinone to ubiquinol.</text>
</comment>
<comment type="subcellular location">
    <subcellularLocation>
        <location evidence="16">Cell membrane</location>
        <topology evidence="16">Single-pass membrane protein</topology>
    </subcellularLocation>
</comment>
<dbReference type="PANTHER" id="PTHR37838:SF1">
    <property type="entry name" value="NA(+)-TRANSLOCATING NADH-QUINONE REDUCTASE SUBUNIT C"/>
    <property type="match status" value="1"/>
</dbReference>
<feature type="transmembrane region" description="Helical" evidence="16">
    <location>
        <begin position="59"/>
        <end position="78"/>
    </location>
</feature>
<evidence type="ECO:0000256" key="5">
    <source>
        <dbReference type="ARBA" id="ARBA00022630"/>
    </source>
</evidence>
<dbReference type="Pfam" id="PF04205">
    <property type="entry name" value="FMN_bind"/>
    <property type="match status" value="1"/>
</dbReference>
<comment type="catalytic activity">
    <reaction evidence="16">
        <text>a ubiquinone + n Na(+)(in) + NADH + H(+) = a ubiquinol + n Na(+)(out) + NAD(+)</text>
        <dbReference type="Rhea" id="RHEA:47748"/>
        <dbReference type="Rhea" id="RHEA-COMP:9565"/>
        <dbReference type="Rhea" id="RHEA-COMP:9566"/>
        <dbReference type="ChEBI" id="CHEBI:15378"/>
        <dbReference type="ChEBI" id="CHEBI:16389"/>
        <dbReference type="ChEBI" id="CHEBI:17976"/>
        <dbReference type="ChEBI" id="CHEBI:29101"/>
        <dbReference type="ChEBI" id="CHEBI:57540"/>
        <dbReference type="ChEBI" id="CHEBI:57945"/>
        <dbReference type="EC" id="7.2.1.1"/>
    </reaction>
</comment>
<keyword evidence="11 16" id="KW-0915">Sodium</keyword>
<evidence type="ECO:0000256" key="7">
    <source>
        <dbReference type="ARBA" id="ARBA00022692"/>
    </source>
</evidence>
<evidence type="ECO:0000256" key="6">
    <source>
        <dbReference type="ARBA" id="ARBA00022643"/>
    </source>
</evidence>
<sequence>MATRKYKCKVCGYIHEGDKAPEKCPVCQAPSSEFELMDETGAEGTASAKKKGINKNGNAYILTYTTIIVVIVALLLSITSGALKSRQNANVELDKKKQILSSLPALTLEGQDAAQLFANHIQHIYVLDANGMIVKDLDPVKDFNYAPAAGEILIYMAEVDNETKWIIPMNGKGLWGAIWGYIALDDDRNTVNGVFFSHASETPGLGANITTTAFRNQFNGKHIMQNGAFASIAVMKVGQKADGQDQVDALSGGTITSKGVETMLRTSIAPYEPFLKKSVAQPEQVETEVE</sequence>
<dbReference type="GO" id="GO:0005506">
    <property type="term" value="F:iron ion binding"/>
    <property type="evidence" value="ECO:0007669"/>
    <property type="project" value="InterPro"/>
</dbReference>
<keyword evidence="10 16" id="KW-0520">NAD</keyword>
<evidence type="ECO:0000256" key="16">
    <source>
        <dbReference type="HAMAP-Rule" id="MF_00427"/>
    </source>
</evidence>
<evidence type="ECO:0000256" key="2">
    <source>
        <dbReference type="ARBA" id="ARBA00022475"/>
    </source>
</evidence>
<gene>
    <name evidence="16 18" type="primary">nqrC</name>
    <name evidence="18" type="ORF">IAA73_00070</name>
</gene>
<dbReference type="Pfam" id="PF21349">
    <property type="entry name" value="RUBY_RBDX"/>
    <property type="match status" value="1"/>
</dbReference>
<evidence type="ECO:0000256" key="3">
    <source>
        <dbReference type="ARBA" id="ARBA00022519"/>
    </source>
</evidence>
<keyword evidence="5 16" id="KW-0285">Flavoprotein</keyword>
<keyword evidence="9 16" id="KW-1133">Transmembrane helix</keyword>
<keyword evidence="1 16" id="KW-0813">Transport</keyword>
<comment type="similarity">
    <text evidence="16">Belongs to the NqrC family.</text>
</comment>
<dbReference type="EC" id="7.2.1.1" evidence="16"/>
<evidence type="ECO:0000256" key="10">
    <source>
        <dbReference type="ARBA" id="ARBA00023027"/>
    </source>
</evidence>
<dbReference type="GO" id="GO:0010181">
    <property type="term" value="F:FMN binding"/>
    <property type="evidence" value="ECO:0007669"/>
    <property type="project" value="UniProtKB-UniRule"/>
</dbReference>
<dbReference type="PANTHER" id="PTHR37838">
    <property type="entry name" value="NA(+)-TRANSLOCATING NADH-QUINONE REDUCTASE SUBUNIT C"/>
    <property type="match status" value="1"/>
</dbReference>
<evidence type="ECO:0000313" key="18">
    <source>
        <dbReference type="EMBL" id="MBO8458722.1"/>
    </source>
</evidence>
<keyword evidence="8 16" id="KW-1278">Translocase</keyword>
<name>A0A9D9HR52_9BACT</name>
<comment type="subunit">
    <text evidence="16">Composed of six subunits; NqrA, NqrB, NqrC, NqrD, NqrE and NqrF.</text>
</comment>
<keyword evidence="2 16" id="KW-1003">Cell membrane</keyword>
<accession>A0A9D9HR52</accession>
<keyword evidence="15 16" id="KW-0739">Sodium transport</keyword>
<evidence type="ECO:0000313" key="19">
    <source>
        <dbReference type="Proteomes" id="UP000823641"/>
    </source>
</evidence>
<dbReference type="Proteomes" id="UP000823641">
    <property type="component" value="Unassembled WGS sequence"/>
</dbReference>
<dbReference type="GO" id="GO:0006814">
    <property type="term" value="P:sodium ion transport"/>
    <property type="evidence" value="ECO:0007669"/>
    <property type="project" value="UniProtKB-UniRule"/>
</dbReference>